<dbReference type="InterPro" id="IPR053178">
    <property type="entry name" value="Osmoadaptation_assoc"/>
</dbReference>
<dbReference type="PANTHER" id="PTHR38111">
    <property type="entry name" value="ZN(2)-C6 FUNGAL-TYPE DOMAIN-CONTAINING PROTEIN-RELATED"/>
    <property type="match status" value="1"/>
</dbReference>
<name>A0A2T4C1X1_TRILO</name>
<dbReference type="STRING" id="983965.A0A2T4C1X1"/>
<gene>
    <name evidence="1" type="ORF">M440DRAFT_1470540</name>
</gene>
<dbReference type="PANTHER" id="PTHR38111:SF6">
    <property type="entry name" value="FINGER DOMAIN PROTEIN, PUTATIVE (AFU_ORTHOLOGUE AFUA_8G01940)-RELATED"/>
    <property type="match status" value="1"/>
</dbReference>
<organism evidence="1 2">
    <name type="scientific">Trichoderma longibrachiatum ATCC 18648</name>
    <dbReference type="NCBI Taxonomy" id="983965"/>
    <lineage>
        <taxon>Eukaryota</taxon>
        <taxon>Fungi</taxon>
        <taxon>Dikarya</taxon>
        <taxon>Ascomycota</taxon>
        <taxon>Pezizomycotina</taxon>
        <taxon>Sordariomycetes</taxon>
        <taxon>Hypocreomycetidae</taxon>
        <taxon>Hypocreales</taxon>
        <taxon>Hypocreaceae</taxon>
        <taxon>Trichoderma</taxon>
    </lineage>
</organism>
<dbReference type="AlphaFoldDB" id="A0A2T4C1X1"/>
<reference evidence="1 2" key="1">
    <citation type="submission" date="2016-07" db="EMBL/GenBank/DDBJ databases">
        <title>Multiple horizontal gene transfer events from other fungi enriched the ability of initially mycotrophic Trichoderma (Ascomycota) to feed on dead plant biomass.</title>
        <authorList>
            <consortium name="DOE Joint Genome Institute"/>
            <person name="Aerts A."/>
            <person name="Atanasova L."/>
            <person name="Chenthamara K."/>
            <person name="Zhang J."/>
            <person name="Grujic M."/>
            <person name="Henrissat B."/>
            <person name="Kuo A."/>
            <person name="Salamov A."/>
            <person name="Lipzen A."/>
            <person name="Labutti K."/>
            <person name="Barry K."/>
            <person name="Miao Y."/>
            <person name="Rahimi M.J."/>
            <person name="Shen Q."/>
            <person name="Grigoriev I.V."/>
            <person name="Kubicek C.P."/>
            <person name="Druzhinina I.S."/>
        </authorList>
    </citation>
    <scope>NUCLEOTIDE SEQUENCE [LARGE SCALE GENOMIC DNA]</scope>
    <source>
        <strain evidence="1 2">ATCC 18648</strain>
    </source>
</reference>
<dbReference type="EMBL" id="KZ679133">
    <property type="protein sequence ID" value="PTB75515.1"/>
    <property type="molecule type" value="Genomic_DNA"/>
</dbReference>
<proteinExistence type="predicted"/>
<sequence length="488" mass="54970">MTDSLSLVFITVTNRLAPDDKHARKQIRKQAMSRCANDRRKRGGYGQHNLIQYPFELPQDEDDRERDTARKTAGVSVKTAIPTTPASCPYERMRVRYNFDLLDLAQLTSFHISYATASRLASKPTMLTEVLGDRHWSYLNYLPSRLGHNSALDKAAACVAARAQQWLSCPSEPVSCGILKLYSSALKALQAELQCPEACLRPDVLCATALLGVYELFKMSTEDAWKHHSTGASALIKLRGPGRCESDFEKALLLSHIGQIFHEAINANQSCFLSEDAWQAALFSIPTDDSLFSDRSEPIVSLLANVCRVPEYFQKTLQIVCVTRDDTPECMVERVKNKLYQLRRSIMLWHETYFGSETADCASMRINKDRQHEALGFSYAVSIILNRLLFSLDPGSNASCEEAAEEYAFKILLIEKQGLSTVSQAELFMAIKLGVARTTLATAARWREWYMESTQSEFPTGSRLLPSAIFMDWCQRMGWKTPRPVSTK</sequence>
<protein>
    <submittedName>
        <fullName evidence="1">Uncharacterized protein</fullName>
    </submittedName>
</protein>
<dbReference type="Proteomes" id="UP000240760">
    <property type="component" value="Unassembled WGS sequence"/>
</dbReference>
<evidence type="ECO:0000313" key="1">
    <source>
        <dbReference type="EMBL" id="PTB75515.1"/>
    </source>
</evidence>
<accession>A0A2T4C1X1</accession>
<keyword evidence="2" id="KW-1185">Reference proteome</keyword>
<dbReference type="OrthoDB" id="5126878at2759"/>
<evidence type="ECO:0000313" key="2">
    <source>
        <dbReference type="Proteomes" id="UP000240760"/>
    </source>
</evidence>